<sequence>MHTATSAEPLDPPLTCLTFLKLMRLLIVAYVLRSPDRSNIALAKPGSCRRGLRCVRAGLGLRAYALSDAPGNRITHRGDARF</sequence>
<proteinExistence type="predicted"/>
<organism evidence="1 2">
    <name type="scientific">Pseudomonas protegens</name>
    <dbReference type="NCBI Taxonomy" id="380021"/>
    <lineage>
        <taxon>Bacteria</taxon>
        <taxon>Pseudomonadati</taxon>
        <taxon>Pseudomonadota</taxon>
        <taxon>Gammaproteobacteria</taxon>
        <taxon>Pseudomonadales</taxon>
        <taxon>Pseudomonadaceae</taxon>
        <taxon>Pseudomonas</taxon>
    </lineage>
</organism>
<gene>
    <name evidence="1" type="ORF">GGI48_07375</name>
</gene>
<reference evidence="2" key="1">
    <citation type="journal article" date="2020" name="Microbiol. Resour. Announc.">
        <title>Complete genome sequences of four natural Pseudomonas isolates that catabolize a wide range of aromatic compounds relevant to lignin valorization.</title>
        <authorList>
            <person name="Hatmaker E.A."/>
            <person name="Presley G."/>
            <person name="Cannon O."/>
            <person name="Guss A.M."/>
            <person name="Elkins J.G."/>
        </authorList>
    </citation>
    <scope>NUCLEOTIDE SEQUENCE [LARGE SCALE GENOMIC DNA]</scope>
    <source>
        <strain evidence="2">H1F5C</strain>
    </source>
</reference>
<accession>A0A7G7XG83</accession>
<dbReference type="Proteomes" id="UP000515277">
    <property type="component" value="Chromosome"/>
</dbReference>
<evidence type="ECO:0000313" key="1">
    <source>
        <dbReference type="EMBL" id="QNH78978.1"/>
    </source>
</evidence>
<dbReference type="EMBL" id="CP060201">
    <property type="protein sequence ID" value="QNH78978.1"/>
    <property type="molecule type" value="Genomic_DNA"/>
</dbReference>
<name>A0A7G7XG83_9PSED</name>
<evidence type="ECO:0000313" key="2">
    <source>
        <dbReference type="Proteomes" id="UP000515277"/>
    </source>
</evidence>
<dbReference type="RefSeq" id="WP_179597666.1">
    <property type="nucleotide sequence ID" value="NZ_CP060201.1"/>
</dbReference>
<dbReference type="AlphaFoldDB" id="A0A7G7XG83"/>
<protein>
    <submittedName>
        <fullName evidence="1">Uncharacterized protein</fullName>
    </submittedName>
</protein>